<evidence type="ECO:0000256" key="1">
    <source>
        <dbReference type="SAM" id="Phobius"/>
    </source>
</evidence>
<feature type="transmembrane region" description="Helical" evidence="1">
    <location>
        <begin position="100"/>
        <end position="126"/>
    </location>
</feature>
<feature type="transmembrane region" description="Helical" evidence="1">
    <location>
        <begin position="50"/>
        <end position="70"/>
    </location>
</feature>
<proteinExistence type="predicted"/>
<feature type="transmembrane region" description="Helical" evidence="1">
    <location>
        <begin position="9"/>
        <end position="30"/>
    </location>
</feature>
<keyword evidence="3" id="KW-1185">Reference proteome</keyword>
<gene>
    <name evidence="2" type="ORF">VA7868_00919</name>
</gene>
<name>A0A1M5WXJ0_9VIBR</name>
<keyword evidence="1" id="KW-1133">Transmembrane helix</keyword>
<feature type="transmembrane region" description="Helical" evidence="1">
    <location>
        <begin position="138"/>
        <end position="157"/>
    </location>
</feature>
<dbReference type="STRING" id="1216006.VA7868_00919"/>
<dbReference type="Proteomes" id="UP000184608">
    <property type="component" value="Unassembled WGS sequence"/>
</dbReference>
<accession>A0A1M5WXJ0</accession>
<keyword evidence="1" id="KW-0812">Transmembrane</keyword>
<dbReference type="AlphaFoldDB" id="A0A1M5WXJ0"/>
<dbReference type="EMBL" id="FQXZ01000007">
    <property type="protein sequence ID" value="SHH92386.1"/>
    <property type="molecule type" value="Genomic_DNA"/>
</dbReference>
<sequence>MRKLNFSNWFLECIYIVTLIQLGSTYYIIFKDDGDVVFLLQHVYTIKSDLIKLVSILMPFYIVFWGLLGIKNTEKHNKKIPSPSLLNQKVLKTKIQPKNLLIQCIISVPLFIIFIFILHFLSLIIGKSSLLNEFYDDKITYIYTYFIFCPFYFYLYYNHHKKTEKWRLDEKQLSCGKPVIFSVKLDDIDTIIVGTPVKKLSDNILFRLYSKKNSKTFSTRIDGSIIIKLKNKKYINLNISHLYGGGDIIQKILHIKFDKVNDNYQFSTEERRLFGSRKRNRLLSLKSE</sequence>
<reference evidence="2 3" key="1">
    <citation type="submission" date="2016-11" db="EMBL/GenBank/DDBJ databases">
        <authorList>
            <person name="Jaros S."/>
            <person name="Januszkiewicz K."/>
            <person name="Wedrychowicz H."/>
        </authorList>
    </citation>
    <scope>NUCLEOTIDE SEQUENCE [LARGE SCALE GENOMIC DNA]</scope>
    <source>
        <strain evidence="2 3">CECT 7868</strain>
    </source>
</reference>
<protein>
    <submittedName>
        <fullName evidence="2">Uncharacterized protein</fullName>
    </submittedName>
</protein>
<evidence type="ECO:0000313" key="3">
    <source>
        <dbReference type="Proteomes" id="UP000184608"/>
    </source>
</evidence>
<evidence type="ECO:0000313" key="2">
    <source>
        <dbReference type="EMBL" id="SHH92386.1"/>
    </source>
</evidence>
<organism evidence="2 3">
    <name type="scientific">Vibrio aerogenes CECT 7868</name>
    <dbReference type="NCBI Taxonomy" id="1216006"/>
    <lineage>
        <taxon>Bacteria</taxon>
        <taxon>Pseudomonadati</taxon>
        <taxon>Pseudomonadota</taxon>
        <taxon>Gammaproteobacteria</taxon>
        <taxon>Vibrionales</taxon>
        <taxon>Vibrionaceae</taxon>
        <taxon>Vibrio</taxon>
    </lineage>
</organism>
<keyword evidence="1" id="KW-0472">Membrane</keyword>